<feature type="transmembrane region" description="Helical" evidence="1">
    <location>
        <begin position="64"/>
        <end position="83"/>
    </location>
</feature>
<dbReference type="AlphaFoldDB" id="A0A8H4KWL5"/>
<evidence type="ECO:0000313" key="2">
    <source>
        <dbReference type="EMBL" id="KAF4458830.1"/>
    </source>
</evidence>
<keyword evidence="3" id="KW-1185">Reference proteome</keyword>
<organism evidence="2 3">
    <name type="scientific">Fusarium albosuccineum</name>
    <dbReference type="NCBI Taxonomy" id="1237068"/>
    <lineage>
        <taxon>Eukaryota</taxon>
        <taxon>Fungi</taxon>
        <taxon>Dikarya</taxon>
        <taxon>Ascomycota</taxon>
        <taxon>Pezizomycotina</taxon>
        <taxon>Sordariomycetes</taxon>
        <taxon>Hypocreomycetidae</taxon>
        <taxon>Hypocreales</taxon>
        <taxon>Nectriaceae</taxon>
        <taxon>Fusarium</taxon>
        <taxon>Fusarium decemcellulare species complex</taxon>
    </lineage>
</organism>
<proteinExistence type="predicted"/>
<protein>
    <submittedName>
        <fullName evidence="2">Uncharacterized protein</fullName>
    </submittedName>
</protein>
<dbReference type="Proteomes" id="UP000554235">
    <property type="component" value="Unassembled WGS sequence"/>
</dbReference>
<comment type="caution">
    <text evidence="2">The sequence shown here is derived from an EMBL/GenBank/DDBJ whole genome shotgun (WGS) entry which is preliminary data.</text>
</comment>
<keyword evidence="1" id="KW-0472">Membrane</keyword>
<keyword evidence="1" id="KW-1133">Transmembrane helix</keyword>
<reference evidence="2 3" key="1">
    <citation type="submission" date="2020-01" db="EMBL/GenBank/DDBJ databases">
        <title>Identification and distribution of gene clusters putatively required for synthesis of sphingolipid metabolism inhibitors in phylogenetically diverse species of the filamentous fungus Fusarium.</title>
        <authorList>
            <person name="Kim H.-S."/>
            <person name="Busman M."/>
            <person name="Brown D.W."/>
            <person name="Divon H."/>
            <person name="Uhlig S."/>
            <person name="Proctor R.H."/>
        </authorList>
    </citation>
    <scope>NUCLEOTIDE SEQUENCE [LARGE SCALE GENOMIC DNA]</scope>
    <source>
        <strain evidence="2 3">NRRL 20459</strain>
    </source>
</reference>
<dbReference type="EMBL" id="JAADYS010002338">
    <property type="protein sequence ID" value="KAF4458830.1"/>
    <property type="molecule type" value="Genomic_DNA"/>
</dbReference>
<sequence>MSITAAINDFFSSIYELLSSVFSTLYAVIHSIFSAILGFVSGLFNLIGDVVSGLVDVAGGVGKFVAGNAAILAVGAIGAFAYVRYTAQGQRLAANSKKTQ</sequence>
<gene>
    <name evidence="2" type="ORF">FALBO_14423</name>
</gene>
<keyword evidence="1" id="KW-0812">Transmembrane</keyword>
<evidence type="ECO:0000256" key="1">
    <source>
        <dbReference type="SAM" id="Phobius"/>
    </source>
</evidence>
<feature type="transmembrane region" description="Helical" evidence="1">
    <location>
        <begin position="21"/>
        <end position="44"/>
    </location>
</feature>
<accession>A0A8H4KWL5</accession>
<evidence type="ECO:0000313" key="3">
    <source>
        <dbReference type="Proteomes" id="UP000554235"/>
    </source>
</evidence>
<dbReference type="OrthoDB" id="2561686at2759"/>
<name>A0A8H4KWL5_9HYPO</name>